<feature type="compositionally biased region" description="Polar residues" evidence="1">
    <location>
        <begin position="289"/>
        <end position="298"/>
    </location>
</feature>
<dbReference type="EMBL" id="QYRN01000005">
    <property type="protein sequence ID" value="RIY00870.1"/>
    <property type="molecule type" value="Genomic_DNA"/>
</dbReference>
<sequence length="298" mass="34221">MPDRNLLIYCDESLSKGAFFSNFYGGALIEASDRESIEHALDAARQANGLNAELKWTKISAGYKDKYIAFIDAFFDLVAENRIKLRIMFTQNSNRPLGLTDDQIDNAYFLLYYQLIKHAFGLAYCGTSRTNKRVSIYLDDIPDNREKYERFREFVASLSNSAEFQASGAYIPISEITDVDSKKHDILQGLDIVLGAIQFRLNNMHLEKPPGQWRRAKRTVAKEAVYKHILRRIQAIYPNFNIGVSTSRQGDPRNVWRQPYRHWLFVPKDFAVVPGQSKKDIAKRRKAPQPTTSTPNMN</sequence>
<organism evidence="2 3">
    <name type="scientific">Aureimonas flava</name>
    <dbReference type="NCBI Taxonomy" id="2320271"/>
    <lineage>
        <taxon>Bacteria</taxon>
        <taxon>Pseudomonadati</taxon>
        <taxon>Pseudomonadota</taxon>
        <taxon>Alphaproteobacteria</taxon>
        <taxon>Hyphomicrobiales</taxon>
        <taxon>Aurantimonadaceae</taxon>
        <taxon>Aureimonas</taxon>
    </lineage>
</organism>
<proteinExistence type="predicted"/>
<evidence type="ECO:0000313" key="3">
    <source>
        <dbReference type="Proteomes" id="UP000265750"/>
    </source>
</evidence>
<dbReference type="InterPro" id="IPR024524">
    <property type="entry name" value="DUF3800"/>
</dbReference>
<gene>
    <name evidence="2" type="ORF">D3218_10735</name>
</gene>
<evidence type="ECO:0000313" key="2">
    <source>
        <dbReference type="EMBL" id="RIY00870.1"/>
    </source>
</evidence>
<keyword evidence="3" id="KW-1185">Reference proteome</keyword>
<dbReference type="OrthoDB" id="248333at2"/>
<dbReference type="Proteomes" id="UP000265750">
    <property type="component" value="Unassembled WGS sequence"/>
</dbReference>
<name>A0A3A1WKU7_9HYPH</name>
<dbReference type="AlphaFoldDB" id="A0A3A1WKU7"/>
<comment type="caution">
    <text evidence="2">The sequence shown here is derived from an EMBL/GenBank/DDBJ whole genome shotgun (WGS) entry which is preliminary data.</text>
</comment>
<dbReference type="RefSeq" id="WP_119540072.1">
    <property type="nucleotide sequence ID" value="NZ_QYRN01000005.1"/>
</dbReference>
<evidence type="ECO:0000256" key="1">
    <source>
        <dbReference type="SAM" id="MobiDB-lite"/>
    </source>
</evidence>
<accession>A0A3A1WKU7</accession>
<feature type="region of interest" description="Disordered" evidence="1">
    <location>
        <begin position="276"/>
        <end position="298"/>
    </location>
</feature>
<protein>
    <submittedName>
        <fullName evidence="2">DUF3800 domain-containing protein</fullName>
    </submittedName>
</protein>
<dbReference type="Pfam" id="PF12686">
    <property type="entry name" value="DUF3800"/>
    <property type="match status" value="1"/>
</dbReference>
<reference evidence="3" key="1">
    <citation type="submission" date="2018-09" db="EMBL/GenBank/DDBJ databases">
        <authorList>
            <person name="Tuo L."/>
        </authorList>
    </citation>
    <scope>NUCLEOTIDE SEQUENCE [LARGE SCALE GENOMIC DNA]</scope>
    <source>
        <strain evidence="3">M2BS4Y-1</strain>
    </source>
</reference>